<proteinExistence type="predicted"/>
<evidence type="ECO:0000313" key="8">
    <source>
        <dbReference type="EMBL" id="EFO27569.1"/>
    </source>
</evidence>
<dbReference type="FunCoup" id="A0A1I7VL33">
    <property type="interactions" value="76"/>
</dbReference>
<evidence type="ECO:0000256" key="3">
    <source>
        <dbReference type="PIRSR" id="PIRSR637359-1"/>
    </source>
</evidence>
<accession>A0A1I7VL33</accession>
<dbReference type="Gene3D" id="3.40.50.300">
    <property type="entry name" value="P-loop containing nucleotide triphosphate hydrolases"/>
    <property type="match status" value="1"/>
</dbReference>
<keyword evidence="2" id="KW-0325">Glycoprotein</keyword>
<dbReference type="OrthoDB" id="411451at2759"/>
<keyword evidence="1 8" id="KW-0808">Transferase</keyword>
<feature type="binding site" evidence="4">
    <location>
        <begin position="295"/>
        <end position="299"/>
    </location>
    <ligand>
        <name>3'-phosphoadenylyl sulfate</name>
        <dbReference type="ChEBI" id="CHEBI:58339"/>
    </ligand>
</feature>
<dbReference type="EMBL" id="JH712074">
    <property type="protein sequence ID" value="EFO27569.1"/>
    <property type="molecule type" value="Genomic_DNA"/>
</dbReference>
<dbReference type="WBParaSite" id="EN70_3758">
    <property type="protein sequence ID" value="EN70_3758"/>
    <property type="gene ID" value="EN70_3758"/>
</dbReference>
<organism evidence="9 10">
    <name type="scientific">Loa loa</name>
    <name type="common">Eye worm</name>
    <name type="synonym">Filaria loa</name>
    <dbReference type="NCBI Taxonomy" id="7209"/>
    <lineage>
        <taxon>Eukaryota</taxon>
        <taxon>Metazoa</taxon>
        <taxon>Ecdysozoa</taxon>
        <taxon>Nematoda</taxon>
        <taxon>Chromadorea</taxon>
        <taxon>Rhabditida</taxon>
        <taxon>Spirurina</taxon>
        <taxon>Spiruromorpha</taxon>
        <taxon>Filarioidea</taxon>
        <taxon>Onchocercidae</taxon>
        <taxon>Loa</taxon>
    </lineage>
</organism>
<name>A0A1I7VL33_LOALO</name>
<feature type="binding site" evidence="4">
    <location>
        <position position="168"/>
    </location>
    <ligand>
        <name>3'-phosphoadenylyl sulfate</name>
        <dbReference type="ChEBI" id="CHEBI:58339"/>
    </ligand>
</feature>
<feature type="binding site" evidence="4">
    <location>
        <begin position="85"/>
        <end position="89"/>
    </location>
    <ligand>
        <name>3'-phosphoadenylyl sulfate</name>
        <dbReference type="ChEBI" id="CHEBI:58339"/>
    </ligand>
</feature>
<gene>
    <name evidence="8 10" type="ORF">LOAG_00918</name>
</gene>
<dbReference type="OMA" id="NTKGRPH"/>
<dbReference type="InParanoid" id="A0A1I7VL33"/>
<dbReference type="PANTHER" id="PTHR10605">
    <property type="entry name" value="HEPARAN SULFATE SULFOTRANSFERASE"/>
    <property type="match status" value="1"/>
</dbReference>
<dbReference type="GeneID" id="9938283"/>
<feature type="active site" description="For sulfotransferase activity" evidence="3">
    <location>
        <position position="85"/>
    </location>
</feature>
<evidence type="ECO:0000256" key="2">
    <source>
        <dbReference type="ARBA" id="ARBA00023180"/>
    </source>
</evidence>
<reference evidence="10" key="2">
    <citation type="submission" date="2016-11" db="UniProtKB">
        <authorList>
            <consortium name="WormBaseParasite"/>
        </authorList>
    </citation>
    <scope>IDENTIFICATION</scope>
</reference>
<feature type="transmembrane region" description="Helical" evidence="6">
    <location>
        <begin position="5"/>
        <end position="24"/>
    </location>
</feature>
<accession>A0A1S0UAF3</accession>
<dbReference type="eggNOG" id="KOG3704">
    <property type="taxonomic scope" value="Eukaryota"/>
</dbReference>
<dbReference type="AlphaFoldDB" id="A0A1I7VL33"/>
<dbReference type="SUPFAM" id="SSF52540">
    <property type="entry name" value="P-loop containing nucleoside triphosphate hydrolases"/>
    <property type="match status" value="1"/>
</dbReference>
<keyword evidence="9" id="KW-1185">Reference proteome</keyword>
<reference evidence="8 9" key="1">
    <citation type="submission" date="2012-04" db="EMBL/GenBank/DDBJ databases">
        <title>The Genome Sequence of Loa loa.</title>
        <authorList>
            <consortium name="The Broad Institute Genome Sequencing Platform"/>
            <consortium name="Broad Institute Genome Sequencing Center for Infectious Disease"/>
            <person name="Nutman T.B."/>
            <person name="Fink D.L."/>
            <person name="Russ C."/>
            <person name="Young S."/>
            <person name="Zeng Q."/>
            <person name="Gargeya S."/>
            <person name="Alvarado L."/>
            <person name="Berlin A."/>
            <person name="Chapman S.B."/>
            <person name="Chen Z."/>
            <person name="Freedman E."/>
            <person name="Gellesch M."/>
            <person name="Goldberg J."/>
            <person name="Griggs A."/>
            <person name="Gujja S."/>
            <person name="Heilman E.R."/>
            <person name="Heiman D."/>
            <person name="Howarth C."/>
            <person name="Mehta T."/>
            <person name="Neiman D."/>
            <person name="Pearson M."/>
            <person name="Roberts A."/>
            <person name="Saif S."/>
            <person name="Shea T."/>
            <person name="Shenoy N."/>
            <person name="Sisk P."/>
            <person name="Stolte C."/>
            <person name="Sykes S."/>
            <person name="White J."/>
            <person name="Yandava C."/>
            <person name="Haas B."/>
            <person name="Henn M.R."/>
            <person name="Nusbaum C."/>
            <person name="Birren B."/>
        </authorList>
    </citation>
    <scope>NUCLEOTIDE SEQUENCE [LARGE SCALE GENOMIC DNA]</scope>
</reference>
<sequence length="344" mass="40239">MEKSALKLTVFTIGCVLVVIISVINTSLLSVHISGTHPTISETPLYGQYDSSELVNTESIPLAAPSPARRRQQRLPQCLIIGVRKGGTRALLDALAVQPYIRVARREMHFFNDNETYSKGSDWYRRQMPHTYPEQVTIEKTPAYFTNQYTPERVHRLNSSMKLILILRDPVIRTISDFTQVLYTKHERNKTKPSFEAEAFLNDSFAINVNYKPVRNSLYSLHMGQWLKYFSIKNFLILDGDKFIVDPLPQLQKVERFLHIPELFKPDQLVFNKHKGFYCFRRKDRYTAKCLGNNKGRPHANIMPEIQLKLRRSFRPYNAEFNKMVNQWWNWEEKVPLSSHFLSQ</sequence>
<keyword evidence="6" id="KW-0812">Transmembrane</keyword>
<evidence type="ECO:0000313" key="9">
    <source>
        <dbReference type="Proteomes" id="UP000095285"/>
    </source>
</evidence>
<dbReference type="STRING" id="7209.A0A1I7VL33"/>
<dbReference type="FunFam" id="3.40.50.300:FF:002997">
    <property type="entry name" value="Sulfotransferase"/>
    <property type="match status" value="1"/>
</dbReference>
<evidence type="ECO:0000259" key="7">
    <source>
        <dbReference type="Pfam" id="PF00685"/>
    </source>
</evidence>
<dbReference type="InterPro" id="IPR037359">
    <property type="entry name" value="NST/OST"/>
</dbReference>
<evidence type="ECO:0000256" key="1">
    <source>
        <dbReference type="ARBA" id="ARBA00022679"/>
    </source>
</evidence>
<protein>
    <submittedName>
        <fullName evidence="8 10">Sulfotransferase domain-containing protein</fullName>
    </submittedName>
</protein>
<dbReference type="InterPro" id="IPR027417">
    <property type="entry name" value="P-loop_NTPase"/>
</dbReference>
<evidence type="ECO:0000256" key="5">
    <source>
        <dbReference type="PIRSR" id="PIRSR637359-3"/>
    </source>
</evidence>
<feature type="binding site" evidence="4">
    <location>
        <position position="278"/>
    </location>
    <ligand>
        <name>3'-phosphoadenylyl sulfate</name>
        <dbReference type="ChEBI" id="CHEBI:58339"/>
    </ligand>
</feature>
<keyword evidence="5" id="KW-1015">Disulfide bond</keyword>
<feature type="disulfide bond" evidence="5">
    <location>
        <begin position="279"/>
        <end position="290"/>
    </location>
</feature>
<feature type="domain" description="Sulfotransferase" evidence="7">
    <location>
        <begin position="76"/>
        <end position="315"/>
    </location>
</feature>
<dbReference type="GO" id="GO:0008467">
    <property type="term" value="F:[heparan sulfate]-glucosamine 3-sulfotransferase activity"/>
    <property type="evidence" value="ECO:0007669"/>
    <property type="project" value="TreeGrafter"/>
</dbReference>
<dbReference type="CTD" id="9938283"/>
<evidence type="ECO:0000313" key="10">
    <source>
        <dbReference type="WBParaSite" id="EN70_3758"/>
    </source>
</evidence>
<keyword evidence="6" id="KW-1133">Transmembrane helix</keyword>
<dbReference type="GO" id="GO:0015012">
    <property type="term" value="P:heparan sulfate proteoglycan biosynthetic process"/>
    <property type="evidence" value="ECO:0007669"/>
    <property type="project" value="EnsemblMetazoa"/>
</dbReference>
<evidence type="ECO:0000256" key="4">
    <source>
        <dbReference type="PIRSR" id="PIRSR637359-2"/>
    </source>
</evidence>
<dbReference type="KEGG" id="loa:LOAG_00918"/>
<evidence type="ECO:0000256" key="6">
    <source>
        <dbReference type="SAM" id="Phobius"/>
    </source>
</evidence>
<feature type="binding site" evidence="4">
    <location>
        <position position="176"/>
    </location>
    <ligand>
        <name>3'-phosphoadenylyl sulfate</name>
        <dbReference type="ChEBI" id="CHEBI:58339"/>
    </ligand>
</feature>
<dbReference type="InterPro" id="IPR000863">
    <property type="entry name" value="Sulfotransferase_dom"/>
</dbReference>
<dbReference type="RefSeq" id="XP_003136506.1">
    <property type="nucleotide sequence ID" value="XM_003136458.1"/>
</dbReference>
<dbReference type="Pfam" id="PF00685">
    <property type="entry name" value="Sulfotransfer_1"/>
    <property type="match status" value="1"/>
</dbReference>
<dbReference type="PANTHER" id="PTHR10605:SF65">
    <property type="entry name" value="GH20068P"/>
    <property type="match status" value="1"/>
</dbReference>
<dbReference type="Proteomes" id="UP000095285">
    <property type="component" value="Unassembled WGS sequence"/>
</dbReference>
<keyword evidence="6" id="KW-0472">Membrane</keyword>